<feature type="compositionally biased region" description="Acidic residues" evidence="1">
    <location>
        <begin position="42"/>
        <end position="53"/>
    </location>
</feature>
<evidence type="ECO:0000256" key="1">
    <source>
        <dbReference type="SAM" id="MobiDB-lite"/>
    </source>
</evidence>
<dbReference type="EMBL" id="FPJO01000008">
    <property type="protein sequence ID" value="SFX95708.1"/>
    <property type="molecule type" value="Genomic_DNA"/>
</dbReference>
<sequence length="97" mass="10762">MVARTREVYYFDHVKDFGLSCFAGTRQVDQDRHRQDRPTAAEDAEADADEQGDGDDKGGQEVLLSSAITVRMSGRGPRLYGSLDSRTPMVQELLRAA</sequence>
<dbReference type="AlphaFoldDB" id="A0A1K2BC03"/>
<name>A0A1K2BC03_STRAR</name>
<feature type="compositionally biased region" description="Basic and acidic residues" evidence="1">
    <location>
        <begin position="28"/>
        <end position="40"/>
    </location>
</feature>
<proteinExistence type="predicted"/>
<organism evidence="2 3">
    <name type="scientific">Streptomyces atratus</name>
    <dbReference type="NCBI Taxonomy" id="1893"/>
    <lineage>
        <taxon>Bacteria</taxon>
        <taxon>Bacillati</taxon>
        <taxon>Actinomycetota</taxon>
        <taxon>Actinomycetes</taxon>
        <taxon>Kitasatosporales</taxon>
        <taxon>Streptomycetaceae</taxon>
        <taxon>Streptomyces</taxon>
    </lineage>
</organism>
<feature type="region of interest" description="Disordered" evidence="1">
    <location>
        <begin position="25"/>
        <end position="60"/>
    </location>
</feature>
<gene>
    <name evidence="2" type="ORF">SAMN02787144_1008131</name>
</gene>
<protein>
    <submittedName>
        <fullName evidence="2">Uncharacterized protein</fullName>
    </submittedName>
</protein>
<evidence type="ECO:0000313" key="3">
    <source>
        <dbReference type="Proteomes" id="UP000181909"/>
    </source>
</evidence>
<evidence type="ECO:0000313" key="2">
    <source>
        <dbReference type="EMBL" id="SFX95708.1"/>
    </source>
</evidence>
<accession>A0A1K2BC03</accession>
<dbReference type="Proteomes" id="UP000181909">
    <property type="component" value="Unassembled WGS sequence"/>
</dbReference>
<reference evidence="2 3" key="1">
    <citation type="submission" date="2016-11" db="EMBL/GenBank/DDBJ databases">
        <authorList>
            <person name="Jaros S."/>
            <person name="Januszkiewicz K."/>
            <person name="Wedrychowicz H."/>
        </authorList>
    </citation>
    <scope>NUCLEOTIDE SEQUENCE [LARGE SCALE GENOMIC DNA]</scope>
    <source>
        <strain evidence="2 3">OK807</strain>
    </source>
</reference>